<feature type="domain" description="DUF7788" evidence="3">
    <location>
        <begin position="587"/>
        <end position="826"/>
    </location>
</feature>
<accession>A0A179FT38</accession>
<dbReference type="PIRSF" id="PIRSF015417">
    <property type="entry name" value="T31B5_30_vWA"/>
    <property type="match status" value="1"/>
</dbReference>
<feature type="compositionally biased region" description="Basic and acidic residues" evidence="1">
    <location>
        <begin position="331"/>
        <end position="347"/>
    </location>
</feature>
<dbReference type="InterPro" id="IPR036465">
    <property type="entry name" value="vWFA_dom_sf"/>
</dbReference>
<feature type="region of interest" description="Disordered" evidence="1">
    <location>
        <begin position="85"/>
        <end position="114"/>
    </location>
</feature>
<dbReference type="PANTHER" id="PTHR31373:SF27">
    <property type="entry name" value="TROVE DOMAIN-CONTAINING PROTEIN"/>
    <property type="match status" value="1"/>
</dbReference>
<name>A0A179FT38_METCM</name>
<comment type="caution">
    <text evidence="4">The sequence shown here is derived from an EMBL/GenBank/DDBJ whole genome shotgun (WGS) entry which is preliminary data.</text>
</comment>
<dbReference type="AlphaFoldDB" id="A0A179FT38"/>
<gene>
    <name evidence="4" type="ORF">VFPPC_04944</name>
</gene>
<feature type="domain" description="DUF2828" evidence="2">
    <location>
        <begin position="119"/>
        <end position="585"/>
    </location>
</feature>
<evidence type="ECO:0000259" key="3">
    <source>
        <dbReference type="Pfam" id="PF25043"/>
    </source>
</evidence>
<dbReference type="Pfam" id="PF25043">
    <property type="entry name" value="DUF7788"/>
    <property type="match status" value="1"/>
</dbReference>
<dbReference type="GeneID" id="28848201"/>
<dbReference type="InterPro" id="IPR058580">
    <property type="entry name" value="DUF2828"/>
</dbReference>
<dbReference type="Pfam" id="PF11443">
    <property type="entry name" value="DUF2828"/>
    <property type="match status" value="1"/>
</dbReference>
<dbReference type="KEGG" id="pchm:VFPPC_04944"/>
<reference evidence="4 5" key="1">
    <citation type="journal article" date="2016" name="PLoS Pathog.">
        <title>Biosynthesis of antibiotic leucinostatins in bio-control fungus Purpureocillium lilacinum and their inhibition on phytophthora revealed by genome mining.</title>
        <authorList>
            <person name="Wang G."/>
            <person name="Liu Z."/>
            <person name="Lin R."/>
            <person name="Li E."/>
            <person name="Mao Z."/>
            <person name="Ling J."/>
            <person name="Yang Y."/>
            <person name="Yin W.B."/>
            <person name="Xie B."/>
        </authorList>
    </citation>
    <scope>NUCLEOTIDE SEQUENCE [LARGE SCALE GENOMIC DNA]</scope>
    <source>
        <strain evidence="4">170</strain>
    </source>
</reference>
<sequence>MASDSEQQQWFLRTSYPVDFPSHDALTKSRAEFEAFLTQELKSRHGDTEMAGAGPGGNIESDVDKSDTFTLVSDPTISELRKNVEGIDMASTEDGSQADTEVEHGESTNMPNMENKMFTENKDVTYRTTTESLVDLFSELEDTITGPRLRDALEAAWKDDPLITLKIIFNARSIHLGKSSRSTFYRAAGWLAQNHPLTLIANLEWLCRPVIEKKARKDGDGDLVIVDAEKPTDDRTAFDVNNGVSHGYWKDLLNMLALAANNKLDVLSNPHDVLNVEDKIVRTAMITRRLRRQEGPTGRVVPQASRGSRLRIKRRYTPRVADRVYPTGQSDTKEKAKQTKHKIRDDRHQAAVDTFKNNSVYRALHLTVARLFAEQLQADLAAFGNSDAKMRNSVSLCGKWAPSHAGFHDKHTFVTSSIAEILYPQRDFADKEVRSADRDTYLRHARERYRKDMSALRKHLTVVERDITAGTFENIKYERVPSLAMNNYTGLFAKKDMGRFEKYLTLVAEGKANISGATLLPSTLILKAEQASRYVRGNDDKITEDWIKSHSATELMQRKIAQVEAKVIDGQWNTLVKRLKDSGTLSSSIAVCDVSGSMSSPTFKDKTTPMHSAIGLSLLIAEIAAPPFGASFITFSAQPSIEKVDLSSTLTQKYIAMSDSSWGMNTNFVAVFEDILLPLAREHSLKPEDMVKRVFVFSDMQFDTAQSGYYGSEIPSWSSSFERVSALFKEEGYEMPELVFWNLAGGGRGESSGPKAVTASDEGTCLVSGYSQGMLKVFLENGSFGDEEGEGDEVLVTKEEDGETITAEPVKKKARIDPMAVVRKAVGHKAYDMLRVLD</sequence>
<evidence type="ECO:0000259" key="2">
    <source>
        <dbReference type="Pfam" id="PF11443"/>
    </source>
</evidence>
<protein>
    <submittedName>
        <fullName evidence="4">Uncharacterized protein</fullName>
    </submittedName>
</protein>
<dbReference type="RefSeq" id="XP_018145604.1">
    <property type="nucleotide sequence ID" value="XM_018284207.1"/>
</dbReference>
<dbReference type="InterPro" id="IPR056690">
    <property type="entry name" value="DUF7788"/>
</dbReference>
<feature type="region of interest" description="Disordered" evidence="1">
    <location>
        <begin position="325"/>
        <end position="347"/>
    </location>
</feature>
<evidence type="ECO:0000313" key="4">
    <source>
        <dbReference type="EMBL" id="OAQ68754.1"/>
    </source>
</evidence>
<dbReference type="Gene3D" id="3.40.50.410">
    <property type="entry name" value="von Willebrand factor, type A domain"/>
    <property type="match status" value="1"/>
</dbReference>
<organism evidence="4 5">
    <name type="scientific">Pochonia chlamydosporia 170</name>
    <dbReference type="NCBI Taxonomy" id="1380566"/>
    <lineage>
        <taxon>Eukaryota</taxon>
        <taxon>Fungi</taxon>
        <taxon>Dikarya</taxon>
        <taxon>Ascomycota</taxon>
        <taxon>Pezizomycotina</taxon>
        <taxon>Sordariomycetes</taxon>
        <taxon>Hypocreomycetidae</taxon>
        <taxon>Hypocreales</taxon>
        <taxon>Clavicipitaceae</taxon>
        <taxon>Pochonia</taxon>
    </lineage>
</organism>
<dbReference type="InterPro" id="IPR011205">
    <property type="entry name" value="UCP015417_vWA"/>
</dbReference>
<proteinExistence type="predicted"/>
<dbReference type="Proteomes" id="UP000078397">
    <property type="component" value="Unassembled WGS sequence"/>
</dbReference>
<keyword evidence="5" id="KW-1185">Reference proteome</keyword>
<dbReference type="EMBL" id="LSBJ02000003">
    <property type="protein sequence ID" value="OAQ68754.1"/>
    <property type="molecule type" value="Genomic_DNA"/>
</dbReference>
<evidence type="ECO:0000256" key="1">
    <source>
        <dbReference type="SAM" id="MobiDB-lite"/>
    </source>
</evidence>
<dbReference type="PANTHER" id="PTHR31373">
    <property type="entry name" value="OS06G0652100 PROTEIN"/>
    <property type="match status" value="1"/>
</dbReference>
<dbReference type="OrthoDB" id="1149618at2759"/>
<evidence type="ECO:0000313" key="5">
    <source>
        <dbReference type="Proteomes" id="UP000078397"/>
    </source>
</evidence>